<dbReference type="PaxDb" id="65489-OBART09G12800.1"/>
<keyword evidence="3" id="KW-1185">Reference proteome</keyword>
<evidence type="ECO:0000256" key="1">
    <source>
        <dbReference type="SAM" id="MobiDB-lite"/>
    </source>
</evidence>
<accession>A0A0D3H7P8</accession>
<dbReference type="EnsemblPlants" id="OBART09G12800.1">
    <property type="protein sequence ID" value="OBART09G12800.1"/>
    <property type="gene ID" value="OBART09G12800"/>
</dbReference>
<sequence>MSTRANYQIALSSAAATNPLSAAPPPLGAIPSIFSGGAEARRVEVLPSPPSSPLYWFGGSAERRSPSGPIR</sequence>
<protein>
    <submittedName>
        <fullName evidence="2">Uncharacterized protein</fullName>
    </submittedName>
</protein>
<proteinExistence type="predicted"/>
<organism evidence="2">
    <name type="scientific">Oryza barthii</name>
    <dbReference type="NCBI Taxonomy" id="65489"/>
    <lineage>
        <taxon>Eukaryota</taxon>
        <taxon>Viridiplantae</taxon>
        <taxon>Streptophyta</taxon>
        <taxon>Embryophyta</taxon>
        <taxon>Tracheophyta</taxon>
        <taxon>Spermatophyta</taxon>
        <taxon>Magnoliopsida</taxon>
        <taxon>Liliopsida</taxon>
        <taxon>Poales</taxon>
        <taxon>Poaceae</taxon>
        <taxon>BOP clade</taxon>
        <taxon>Oryzoideae</taxon>
        <taxon>Oryzeae</taxon>
        <taxon>Oryzinae</taxon>
        <taxon>Oryza</taxon>
    </lineage>
</organism>
<evidence type="ECO:0000313" key="3">
    <source>
        <dbReference type="Proteomes" id="UP000026960"/>
    </source>
</evidence>
<reference evidence="2" key="1">
    <citation type="journal article" date="2009" name="Rice">
        <title>De Novo Next Generation Sequencing of Plant Genomes.</title>
        <authorList>
            <person name="Rounsley S."/>
            <person name="Marri P.R."/>
            <person name="Yu Y."/>
            <person name="He R."/>
            <person name="Sisneros N."/>
            <person name="Goicoechea J.L."/>
            <person name="Lee S.J."/>
            <person name="Angelova A."/>
            <person name="Kudrna D."/>
            <person name="Luo M."/>
            <person name="Affourtit J."/>
            <person name="Desany B."/>
            <person name="Knight J."/>
            <person name="Niazi F."/>
            <person name="Egholm M."/>
            <person name="Wing R.A."/>
        </authorList>
    </citation>
    <scope>NUCLEOTIDE SEQUENCE [LARGE SCALE GENOMIC DNA]</scope>
    <source>
        <strain evidence="2">cv. IRGC 105608</strain>
    </source>
</reference>
<name>A0A0D3H7P8_9ORYZ</name>
<dbReference type="AlphaFoldDB" id="A0A0D3H7P8"/>
<dbReference type="HOGENOM" id="CLU_190235_0_0_1"/>
<dbReference type="Proteomes" id="UP000026960">
    <property type="component" value="Chromosome 9"/>
</dbReference>
<feature type="region of interest" description="Disordered" evidence="1">
    <location>
        <begin position="49"/>
        <end position="71"/>
    </location>
</feature>
<dbReference type="Gramene" id="OBART09G12800.1">
    <property type="protein sequence ID" value="OBART09G12800.1"/>
    <property type="gene ID" value="OBART09G12800"/>
</dbReference>
<reference evidence="2" key="2">
    <citation type="submission" date="2015-03" db="UniProtKB">
        <authorList>
            <consortium name="EnsemblPlants"/>
        </authorList>
    </citation>
    <scope>IDENTIFICATION</scope>
</reference>
<evidence type="ECO:0000313" key="2">
    <source>
        <dbReference type="EnsemblPlants" id="OBART09G12800.1"/>
    </source>
</evidence>